<dbReference type="InterPro" id="IPR029063">
    <property type="entry name" value="SAM-dependent_MTases_sf"/>
</dbReference>
<dbReference type="PROSITE" id="PS00092">
    <property type="entry name" value="N6_MTASE"/>
    <property type="match status" value="1"/>
</dbReference>
<organism evidence="6 7">
    <name type="scientific">Treponema porcinum</name>
    <dbReference type="NCBI Taxonomy" id="261392"/>
    <lineage>
        <taxon>Bacteria</taxon>
        <taxon>Pseudomonadati</taxon>
        <taxon>Spirochaetota</taxon>
        <taxon>Spirochaetia</taxon>
        <taxon>Spirochaetales</taxon>
        <taxon>Treponemataceae</taxon>
        <taxon>Treponema</taxon>
    </lineage>
</organism>
<evidence type="ECO:0000256" key="4">
    <source>
        <dbReference type="ARBA" id="ARBA00022691"/>
    </source>
</evidence>
<keyword evidence="7" id="KW-1185">Reference proteome</keyword>
<dbReference type="GO" id="GO:1904047">
    <property type="term" value="F:S-adenosyl-L-methionine binding"/>
    <property type="evidence" value="ECO:0007669"/>
    <property type="project" value="TreeGrafter"/>
</dbReference>
<dbReference type="PRINTS" id="PR00505">
    <property type="entry name" value="D12N6MTFRASE"/>
</dbReference>
<dbReference type="GeneID" id="78315668"/>
<dbReference type="EC" id="2.1.1.72" evidence="1"/>
<evidence type="ECO:0000313" key="7">
    <source>
        <dbReference type="Proteomes" id="UP000190423"/>
    </source>
</evidence>
<dbReference type="STRING" id="261392.SAMN02745149_00347"/>
<dbReference type="EMBL" id="FUWG01000003">
    <property type="protein sequence ID" value="SJZ30031.1"/>
    <property type="molecule type" value="Genomic_DNA"/>
</dbReference>
<keyword evidence="3" id="KW-0808">Transferase</keyword>
<dbReference type="RefSeq" id="WP_078932281.1">
    <property type="nucleotide sequence ID" value="NZ_FUWG01000003.1"/>
</dbReference>
<dbReference type="InterPro" id="IPR012327">
    <property type="entry name" value="MeTrfase_D12"/>
</dbReference>
<evidence type="ECO:0000256" key="5">
    <source>
        <dbReference type="ARBA" id="ARBA00047942"/>
    </source>
</evidence>
<proteinExistence type="predicted"/>
<dbReference type="OrthoDB" id="9805629at2"/>
<sequence>MCQIYNPETALKPLIKWPGGKEKELEFIFPNAPNKINNYYEPFVGGGSVFMAFTANKFFINDKSNELINLYQFISKKDALFYKWANEIENAWKNTLSYASSIGLESLFISFRNNEIDSKELKNKIENFVKENEHDILNNLPDSFSINNNIFISEVKTNLVRKLQRMKKLELEKWILPDEDVKANIETAFMSALYMYFRHLYNDKDVHQNKELYTAIFLFIRNYTYSGMFRYNDAGEFNVPYGGTSYNSKTLDSKFNYYQSEKVINKFSHTKIENLDFEEFFKKNEPQENDFVFLDPPYDSEFSTYAQNHFTKDDQARLANYLCNECKAKWMMVIKATPYILSLYENKGLNIKQFDKTYTVSFMNRNDKQAEHLIIMNYNEEIDMQEKLFA</sequence>
<dbReference type="GO" id="GO:0009007">
    <property type="term" value="F:site-specific DNA-methyltransferase (adenine-specific) activity"/>
    <property type="evidence" value="ECO:0007669"/>
    <property type="project" value="UniProtKB-EC"/>
</dbReference>
<dbReference type="SUPFAM" id="SSF53335">
    <property type="entry name" value="S-adenosyl-L-methionine-dependent methyltransferases"/>
    <property type="match status" value="1"/>
</dbReference>
<reference evidence="6 7" key="1">
    <citation type="submission" date="2017-02" db="EMBL/GenBank/DDBJ databases">
        <authorList>
            <person name="Peterson S.W."/>
        </authorList>
    </citation>
    <scope>NUCLEOTIDE SEQUENCE [LARGE SCALE GENOMIC DNA]</scope>
    <source>
        <strain evidence="6 7">ATCC BAA-908</strain>
    </source>
</reference>
<evidence type="ECO:0000256" key="2">
    <source>
        <dbReference type="ARBA" id="ARBA00022603"/>
    </source>
</evidence>
<gene>
    <name evidence="6" type="ORF">SAMN02745149_00347</name>
</gene>
<dbReference type="Gene3D" id="3.40.50.150">
    <property type="entry name" value="Vaccinia Virus protein VP39"/>
    <property type="match status" value="2"/>
</dbReference>
<evidence type="ECO:0000256" key="3">
    <source>
        <dbReference type="ARBA" id="ARBA00022679"/>
    </source>
</evidence>
<dbReference type="Proteomes" id="UP000190423">
    <property type="component" value="Unassembled WGS sequence"/>
</dbReference>
<protein>
    <recommendedName>
        <fullName evidence="1">site-specific DNA-methyltransferase (adenine-specific)</fullName>
        <ecNumber evidence="1">2.1.1.72</ecNumber>
    </recommendedName>
</protein>
<evidence type="ECO:0000313" key="6">
    <source>
        <dbReference type="EMBL" id="SJZ30031.1"/>
    </source>
</evidence>
<dbReference type="PANTHER" id="PTHR30481">
    <property type="entry name" value="DNA ADENINE METHYLASE"/>
    <property type="match status" value="1"/>
</dbReference>
<dbReference type="AlphaFoldDB" id="A0A1T4JIQ5"/>
<keyword evidence="2 6" id="KW-0489">Methyltransferase</keyword>
<keyword evidence="4" id="KW-0949">S-adenosyl-L-methionine</keyword>
<dbReference type="GO" id="GO:0009307">
    <property type="term" value="P:DNA restriction-modification system"/>
    <property type="evidence" value="ECO:0007669"/>
    <property type="project" value="InterPro"/>
</dbReference>
<evidence type="ECO:0000256" key="1">
    <source>
        <dbReference type="ARBA" id="ARBA00011900"/>
    </source>
</evidence>
<name>A0A1T4JIQ5_TREPO</name>
<accession>A0A1T4JIQ5</accession>
<dbReference type="InterPro" id="IPR002052">
    <property type="entry name" value="DNA_methylase_N6_adenine_CS"/>
</dbReference>
<dbReference type="GO" id="GO:0006298">
    <property type="term" value="P:mismatch repair"/>
    <property type="evidence" value="ECO:0007669"/>
    <property type="project" value="TreeGrafter"/>
</dbReference>
<dbReference type="Pfam" id="PF02086">
    <property type="entry name" value="MethyltransfD12"/>
    <property type="match status" value="1"/>
</dbReference>
<comment type="catalytic activity">
    <reaction evidence="5">
        <text>a 2'-deoxyadenosine in DNA + S-adenosyl-L-methionine = an N(6)-methyl-2'-deoxyadenosine in DNA + S-adenosyl-L-homocysteine + H(+)</text>
        <dbReference type="Rhea" id="RHEA:15197"/>
        <dbReference type="Rhea" id="RHEA-COMP:12418"/>
        <dbReference type="Rhea" id="RHEA-COMP:12419"/>
        <dbReference type="ChEBI" id="CHEBI:15378"/>
        <dbReference type="ChEBI" id="CHEBI:57856"/>
        <dbReference type="ChEBI" id="CHEBI:59789"/>
        <dbReference type="ChEBI" id="CHEBI:90615"/>
        <dbReference type="ChEBI" id="CHEBI:90616"/>
        <dbReference type="EC" id="2.1.1.72"/>
    </reaction>
</comment>
<dbReference type="GO" id="GO:0043565">
    <property type="term" value="F:sequence-specific DNA binding"/>
    <property type="evidence" value="ECO:0007669"/>
    <property type="project" value="TreeGrafter"/>
</dbReference>
<dbReference type="GO" id="GO:0032259">
    <property type="term" value="P:methylation"/>
    <property type="evidence" value="ECO:0007669"/>
    <property type="project" value="UniProtKB-KW"/>
</dbReference>